<comment type="caution">
    <text evidence="13">The sequence shown here is derived from an EMBL/GenBank/DDBJ whole genome shotgun (WGS) entry which is preliminary data.</text>
</comment>
<evidence type="ECO:0000256" key="6">
    <source>
        <dbReference type="ARBA" id="ARBA00022475"/>
    </source>
</evidence>
<evidence type="ECO:0000256" key="5">
    <source>
        <dbReference type="ARBA" id="ARBA00022448"/>
    </source>
</evidence>
<evidence type="ECO:0000256" key="3">
    <source>
        <dbReference type="ARBA" id="ARBA00008741"/>
    </source>
</evidence>
<evidence type="ECO:0000256" key="10">
    <source>
        <dbReference type="ARBA" id="ARBA00022989"/>
    </source>
</evidence>
<evidence type="ECO:0000313" key="14">
    <source>
        <dbReference type="Proteomes" id="UP001237448"/>
    </source>
</evidence>
<comment type="similarity">
    <text evidence="3 12">Belongs to the CcmD/CycX/HelD family.</text>
</comment>
<keyword evidence="5 12" id="KW-0813">Transport</keyword>
<evidence type="ECO:0000256" key="1">
    <source>
        <dbReference type="ARBA" id="ARBA00002442"/>
    </source>
</evidence>
<evidence type="ECO:0000313" key="13">
    <source>
        <dbReference type="EMBL" id="MDQ0396198.1"/>
    </source>
</evidence>
<dbReference type="NCBIfam" id="TIGR03141">
    <property type="entry name" value="cytochro_ccmD"/>
    <property type="match status" value="1"/>
</dbReference>
<dbReference type="Proteomes" id="UP001237448">
    <property type="component" value="Unassembled WGS sequence"/>
</dbReference>
<evidence type="ECO:0000256" key="4">
    <source>
        <dbReference type="ARBA" id="ARBA00016461"/>
    </source>
</evidence>
<evidence type="ECO:0000256" key="9">
    <source>
        <dbReference type="ARBA" id="ARBA00022748"/>
    </source>
</evidence>
<feature type="transmembrane region" description="Helical" evidence="12">
    <location>
        <begin position="12"/>
        <end position="35"/>
    </location>
</feature>
<accession>A0ABU0FQ65</accession>
<name>A0ABU0FQ65_9HYPH</name>
<evidence type="ECO:0000256" key="12">
    <source>
        <dbReference type="RuleBase" id="RU363101"/>
    </source>
</evidence>
<keyword evidence="7 12" id="KW-0997">Cell inner membrane</keyword>
<keyword evidence="6 12" id="KW-1003">Cell membrane</keyword>
<evidence type="ECO:0000256" key="2">
    <source>
        <dbReference type="ARBA" id="ARBA00004377"/>
    </source>
</evidence>
<dbReference type="Pfam" id="PF04995">
    <property type="entry name" value="CcmD"/>
    <property type="match status" value="1"/>
</dbReference>
<gene>
    <name evidence="13" type="ORF">J3R73_005990</name>
</gene>
<dbReference type="EMBL" id="JAUSVK010000001">
    <property type="protein sequence ID" value="MDQ0396198.1"/>
    <property type="molecule type" value="Genomic_DNA"/>
</dbReference>
<dbReference type="InterPro" id="IPR007078">
    <property type="entry name" value="Haem_export_protD_CcmD"/>
</dbReference>
<dbReference type="RefSeq" id="WP_307436108.1">
    <property type="nucleotide sequence ID" value="NZ_JAUSVK010000001.1"/>
</dbReference>
<keyword evidence="8 12" id="KW-0812">Transmembrane</keyword>
<sequence length="65" mass="7267">MVVLGMDLGPHWAFITWAYGLAIAVIAALAAWILVDYRSQLKTLAELEARGLRRRSRSRTEGAPR</sequence>
<evidence type="ECO:0000256" key="11">
    <source>
        <dbReference type="ARBA" id="ARBA00023136"/>
    </source>
</evidence>
<comment type="subcellular location">
    <subcellularLocation>
        <location evidence="2 12">Cell inner membrane</location>
        <topology evidence="2 12">Single-pass membrane protein</topology>
    </subcellularLocation>
</comment>
<evidence type="ECO:0000256" key="7">
    <source>
        <dbReference type="ARBA" id="ARBA00022519"/>
    </source>
</evidence>
<keyword evidence="11 12" id="KW-0472">Membrane</keyword>
<proteinExistence type="inferred from homology"/>
<keyword evidence="10 12" id="KW-1133">Transmembrane helix</keyword>
<reference evidence="13 14" key="1">
    <citation type="submission" date="2023-07" db="EMBL/GenBank/DDBJ databases">
        <title>Genomic Encyclopedia of Type Strains, Phase IV (KMG-IV): sequencing the most valuable type-strain genomes for metagenomic binning, comparative biology and taxonomic classification.</title>
        <authorList>
            <person name="Goeker M."/>
        </authorList>
    </citation>
    <scope>NUCLEOTIDE SEQUENCE [LARGE SCALE GENOMIC DNA]</scope>
    <source>
        <strain evidence="13 14">DSM 5896</strain>
    </source>
</reference>
<protein>
    <recommendedName>
        <fullName evidence="4 12">Heme exporter protein D</fullName>
    </recommendedName>
</protein>
<keyword evidence="9 12" id="KW-0201">Cytochrome c-type biogenesis</keyword>
<comment type="function">
    <text evidence="1 12">Required for the export of heme to the periplasm for the biogenesis of c-type cytochromes.</text>
</comment>
<evidence type="ECO:0000256" key="8">
    <source>
        <dbReference type="ARBA" id="ARBA00022692"/>
    </source>
</evidence>
<organism evidence="13 14">
    <name type="scientific">Labrys monachus</name>
    <dbReference type="NCBI Taxonomy" id="217067"/>
    <lineage>
        <taxon>Bacteria</taxon>
        <taxon>Pseudomonadati</taxon>
        <taxon>Pseudomonadota</taxon>
        <taxon>Alphaproteobacteria</taxon>
        <taxon>Hyphomicrobiales</taxon>
        <taxon>Xanthobacteraceae</taxon>
        <taxon>Labrys</taxon>
    </lineage>
</organism>
<keyword evidence="14" id="KW-1185">Reference proteome</keyword>